<protein>
    <submittedName>
        <fullName evidence="1">DUF192 domain-containing protein</fullName>
    </submittedName>
</protein>
<dbReference type="PANTHER" id="PTHR37953:SF1">
    <property type="entry name" value="UPF0127 PROTEIN MJ1496"/>
    <property type="match status" value="1"/>
</dbReference>
<organism evidence="1 2">
    <name type="scientific">Rhodanobacter humi</name>
    <dbReference type="NCBI Taxonomy" id="1888173"/>
    <lineage>
        <taxon>Bacteria</taxon>
        <taxon>Pseudomonadati</taxon>
        <taxon>Pseudomonadota</taxon>
        <taxon>Gammaproteobacteria</taxon>
        <taxon>Lysobacterales</taxon>
        <taxon>Rhodanobacteraceae</taxon>
        <taxon>Rhodanobacter</taxon>
    </lineage>
</organism>
<dbReference type="InterPro" id="IPR038695">
    <property type="entry name" value="Saro_0823-like_sf"/>
</dbReference>
<keyword evidence="2" id="KW-1185">Reference proteome</keyword>
<dbReference type="Gene3D" id="2.60.120.1140">
    <property type="entry name" value="Protein of unknown function DUF192"/>
    <property type="match status" value="1"/>
</dbReference>
<dbReference type="PANTHER" id="PTHR37953">
    <property type="entry name" value="UPF0127 PROTEIN MJ1496"/>
    <property type="match status" value="1"/>
</dbReference>
<comment type="caution">
    <text evidence="1">The sequence shown here is derived from an EMBL/GenBank/DDBJ whole genome shotgun (WGS) entry which is preliminary data.</text>
</comment>
<evidence type="ECO:0000313" key="2">
    <source>
        <dbReference type="Proteomes" id="UP001562159"/>
    </source>
</evidence>
<proteinExistence type="predicted"/>
<gene>
    <name evidence="1" type="ORF">AB7878_18430</name>
</gene>
<evidence type="ECO:0000313" key="1">
    <source>
        <dbReference type="EMBL" id="MEY2184389.1"/>
    </source>
</evidence>
<accession>A0ABV4AXJ7</accession>
<name>A0ABV4AXJ7_9GAMM</name>
<dbReference type="Proteomes" id="UP001562159">
    <property type="component" value="Unassembled WGS sequence"/>
</dbReference>
<dbReference type="Pfam" id="PF02643">
    <property type="entry name" value="DUF192"/>
    <property type="match status" value="1"/>
</dbReference>
<sequence length="151" mass="16608">MNGRAMCWIAIALAVSWGVAWAMKGGSSPEKVCSLAFSNGYRLERVPVATTKAQQAHGLSGRASPGKGMLFDFGQPERLAFWMKDTHFPLSIGFFDGQGRLIRSEDMEADSEHYHLSLDPARFALELPKGSYQAHQVKPGVAMKVENCTNF</sequence>
<dbReference type="InterPro" id="IPR003795">
    <property type="entry name" value="DUF192"/>
</dbReference>
<reference evidence="1 2" key="1">
    <citation type="submission" date="2024-07" db="EMBL/GenBank/DDBJ databases">
        <title>Molecular mechanisms and environmental adaptations of flagellar loss and biofilm growth of Rhodanobacter under environmental stress.</title>
        <authorList>
            <person name="Chen M."/>
        </authorList>
    </citation>
    <scope>NUCLEOTIDE SEQUENCE [LARGE SCALE GENOMIC DNA]</scope>
    <source>
        <strain evidence="1 2">RS22</strain>
    </source>
</reference>
<dbReference type="EMBL" id="JBGBPY010000002">
    <property type="protein sequence ID" value="MEY2184389.1"/>
    <property type="molecule type" value="Genomic_DNA"/>
</dbReference>